<feature type="compositionally biased region" description="Polar residues" evidence="2">
    <location>
        <begin position="53"/>
        <end position="64"/>
    </location>
</feature>
<feature type="region of interest" description="Disordered" evidence="2">
    <location>
        <begin position="1"/>
        <end position="39"/>
    </location>
</feature>
<dbReference type="InterPro" id="IPR027417">
    <property type="entry name" value="P-loop_NTPase"/>
</dbReference>
<dbReference type="InterPro" id="IPR025662">
    <property type="entry name" value="Sigma_54_int_dom_ATP-bd_1"/>
</dbReference>
<reference evidence="7" key="1">
    <citation type="submission" date="2017-03" db="EMBL/GenBank/DDBJ databases">
        <authorList>
            <person name="Sharma R."/>
            <person name="Thines M."/>
        </authorList>
    </citation>
    <scope>NUCLEOTIDE SEQUENCE [LARGE SCALE GENOMIC DNA]</scope>
</reference>
<feature type="compositionally biased region" description="Polar residues" evidence="2">
    <location>
        <begin position="113"/>
        <end position="140"/>
    </location>
</feature>
<dbReference type="PROSITE" id="PS51719">
    <property type="entry name" value="G_SEPTIN"/>
    <property type="match status" value="1"/>
</dbReference>
<accession>A0A1W5CUR2</accession>
<reference evidence="5 8" key="3">
    <citation type="submission" date="2019-09" db="EMBL/GenBank/DDBJ databases">
        <title>The hologenome of the rock-dwelling lichen Lasallia pustulata.</title>
        <authorList>
            <person name="Greshake Tzovaras B."/>
            <person name="Segers F."/>
            <person name="Bicker A."/>
            <person name="Dal Grande F."/>
            <person name="Otte J."/>
            <person name="Hankeln T."/>
            <person name="Schmitt I."/>
            <person name="Ebersberger I."/>
        </authorList>
    </citation>
    <scope>NUCLEOTIDE SEQUENCE [LARGE SCALE GENOMIC DNA]</scope>
    <source>
        <strain evidence="5">A1-1</strain>
    </source>
</reference>
<dbReference type="PANTHER" id="PTHR18884">
    <property type="entry name" value="SEPTIN"/>
    <property type="match status" value="1"/>
</dbReference>
<dbReference type="GO" id="GO:0005525">
    <property type="term" value="F:GTP binding"/>
    <property type="evidence" value="ECO:0007669"/>
    <property type="project" value="UniProtKB-KW"/>
</dbReference>
<dbReference type="OrthoDB" id="4150765at2759"/>
<dbReference type="InterPro" id="IPR046707">
    <property type="entry name" value="DUF6780"/>
</dbReference>
<sequence length="725" mass="79102">MRPTVADAAAVVRSRKSSFADPDSTTPLAPPGHGTPTTFFMATEDMLERSNTKLLDSPSDSTFGVKSLEGTVGGAIAGDKDVEEGSEDEDQEHAARRRSTIKAWPDQCRDQSSDSLRQPASISSSKQPSNQTFQTPQHNMASPPLASPAAGSSLPSSPKSTSTRSFRHSDEESMGDAASQAIVSSGEEDEDADIPSEVRDSDPQLIMPSIRMPSRRPFTERGKTMGRLKVLIAGDSGVGKTSLIKSIVQICEDIVHVDPLSSTPPSIETLPPRKPKSRSDKINLNSTSQITEVYASTRSYPSWWSDFEESKVLRRRKSMDGTVLERNLCFVDTPGYNRGTSIMEGVDAVMHYVESQLAKIASLPSMGEGDILSMLSGNGGPQVDVVFYLVLHQLKPVDLEFLRRLSLLTNVIPLIAKADKLSEEEVKNIKASIAGELDASSIKPFTFDASTSHSYTVCSAPSNDEENMDASLLMSPDYVQPLLPSELCALVEQVFERDNIAWLRHSAAKKFIQWRRRAGDPAMRSTSPQSPVTSLYNRLGSTMSSSSLSSPSTSQVVVSYAGGASTFAQARFADHTQREERLAQIRLAKWAGDLQRSLQNERARYEALARGERAVWLTERLSECVVDGTLVAVNQDTASIESSGKSVITLRTTPVGGAPHHVVNLDDPLGLLRWNEAMRRRGWIAFQVVGSFGVIGALAVWVARNWMGDGDGLMDWYWGWWGGGE</sequence>
<dbReference type="AlphaFoldDB" id="A0A1W5CUR2"/>
<dbReference type="Proteomes" id="UP000324767">
    <property type="component" value="Unassembled WGS sequence"/>
</dbReference>
<dbReference type="InterPro" id="IPR030379">
    <property type="entry name" value="G_SEPTIN_dom"/>
</dbReference>
<evidence type="ECO:0000259" key="4">
    <source>
        <dbReference type="PROSITE" id="PS51719"/>
    </source>
</evidence>
<gene>
    <name evidence="5" type="ORF">FRX48_00075</name>
</gene>
<keyword evidence="1" id="KW-0547">Nucleotide-binding</keyword>
<dbReference type="Gene3D" id="3.40.50.300">
    <property type="entry name" value="P-loop containing nucleotide triphosphate hydrolases"/>
    <property type="match status" value="1"/>
</dbReference>
<dbReference type="EMBL" id="FWEW01000275">
    <property type="protein sequence ID" value="SLM34465.1"/>
    <property type="molecule type" value="Genomic_DNA"/>
</dbReference>
<proteinExistence type="inferred from homology"/>
<feature type="domain" description="Septin-type G" evidence="4">
    <location>
        <begin position="224"/>
        <end position="521"/>
    </location>
</feature>
<dbReference type="Proteomes" id="UP000192927">
    <property type="component" value="Unassembled WGS sequence"/>
</dbReference>
<dbReference type="EMBL" id="VXIT01000001">
    <property type="protein sequence ID" value="KAA6415360.1"/>
    <property type="molecule type" value="Genomic_DNA"/>
</dbReference>
<evidence type="ECO:0000256" key="1">
    <source>
        <dbReference type="RuleBase" id="RU004560"/>
    </source>
</evidence>
<keyword evidence="3" id="KW-0472">Membrane</keyword>
<organism evidence="6 7">
    <name type="scientific">Lasallia pustulata</name>
    <dbReference type="NCBI Taxonomy" id="136370"/>
    <lineage>
        <taxon>Eukaryota</taxon>
        <taxon>Fungi</taxon>
        <taxon>Dikarya</taxon>
        <taxon>Ascomycota</taxon>
        <taxon>Pezizomycotina</taxon>
        <taxon>Lecanoromycetes</taxon>
        <taxon>OSLEUM clade</taxon>
        <taxon>Umbilicariomycetidae</taxon>
        <taxon>Umbilicariales</taxon>
        <taxon>Umbilicariaceae</taxon>
        <taxon>Lasallia</taxon>
    </lineage>
</organism>
<feature type="region of interest" description="Disordered" evidence="2">
    <location>
        <begin position="53"/>
        <end position="208"/>
    </location>
</feature>
<dbReference type="Pfam" id="PF20571">
    <property type="entry name" value="DUF6780"/>
    <property type="match status" value="1"/>
</dbReference>
<keyword evidence="1" id="KW-0342">GTP-binding</keyword>
<feature type="transmembrane region" description="Helical" evidence="3">
    <location>
        <begin position="683"/>
        <end position="703"/>
    </location>
</feature>
<dbReference type="SUPFAM" id="SSF52540">
    <property type="entry name" value="P-loop containing nucleoside triphosphate hydrolases"/>
    <property type="match status" value="1"/>
</dbReference>
<keyword evidence="3" id="KW-0812">Transmembrane</keyword>
<dbReference type="Pfam" id="PF00735">
    <property type="entry name" value="Septin"/>
    <property type="match status" value="1"/>
</dbReference>
<evidence type="ECO:0000313" key="6">
    <source>
        <dbReference type="EMBL" id="SLM34465.1"/>
    </source>
</evidence>
<comment type="similarity">
    <text evidence="1">Belongs to the TRAFAC class TrmE-Era-EngA-EngB-Septin-like GTPase superfamily. Septin GTPase family.</text>
</comment>
<keyword evidence="6" id="KW-0346">Stress response</keyword>
<feature type="compositionally biased region" description="Acidic residues" evidence="2">
    <location>
        <begin position="81"/>
        <end position="91"/>
    </location>
</feature>
<evidence type="ECO:0000313" key="8">
    <source>
        <dbReference type="Proteomes" id="UP000324767"/>
    </source>
</evidence>
<reference evidence="6" key="2">
    <citation type="submission" date="2017-03" db="EMBL/GenBank/DDBJ databases">
        <authorList>
            <person name="Afonso C.L."/>
            <person name="Miller P.J."/>
            <person name="Scott M.A."/>
            <person name="Spackman E."/>
            <person name="Goraichik I."/>
            <person name="Dimitrov K.M."/>
            <person name="Suarez D.L."/>
            <person name="Swayne D.E."/>
        </authorList>
    </citation>
    <scope>NUCLEOTIDE SEQUENCE [LARGE SCALE GENOMIC DNA]</scope>
</reference>
<evidence type="ECO:0000256" key="3">
    <source>
        <dbReference type="SAM" id="Phobius"/>
    </source>
</evidence>
<evidence type="ECO:0000313" key="7">
    <source>
        <dbReference type="Proteomes" id="UP000192927"/>
    </source>
</evidence>
<evidence type="ECO:0000313" key="5">
    <source>
        <dbReference type="EMBL" id="KAA6415360.1"/>
    </source>
</evidence>
<feature type="compositionally biased region" description="Low complexity" evidence="2">
    <location>
        <begin position="141"/>
        <end position="164"/>
    </location>
</feature>
<evidence type="ECO:0000256" key="2">
    <source>
        <dbReference type="SAM" id="MobiDB-lite"/>
    </source>
</evidence>
<feature type="region of interest" description="Disordered" evidence="2">
    <location>
        <begin position="262"/>
        <end position="281"/>
    </location>
</feature>
<keyword evidence="7" id="KW-1185">Reference proteome</keyword>
<keyword evidence="3" id="KW-1133">Transmembrane helix</keyword>
<dbReference type="PROSITE" id="PS00675">
    <property type="entry name" value="SIGMA54_INTERACT_1"/>
    <property type="match status" value="1"/>
</dbReference>
<name>A0A1W5CUR2_9LECA</name>
<protein>
    <submittedName>
        <fullName evidence="6">Heat shock protein</fullName>
    </submittedName>
</protein>